<dbReference type="InterPro" id="IPR050468">
    <property type="entry name" value="Cuticle_Struct_Prot"/>
</dbReference>
<dbReference type="PROSITE" id="PS00233">
    <property type="entry name" value="CHIT_BIND_RR_1"/>
    <property type="match status" value="1"/>
</dbReference>
<dbReference type="PROSITE" id="PS51155">
    <property type="entry name" value="CHIT_BIND_RR_2"/>
    <property type="match status" value="1"/>
</dbReference>
<reference evidence="4" key="1">
    <citation type="submission" date="2021-07" db="EMBL/GenBank/DDBJ databases">
        <authorList>
            <person name="Catto M.A."/>
            <person name="Jacobson A."/>
            <person name="Kennedy G."/>
            <person name="Labadie P."/>
            <person name="Hunt B.G."/>
            <person name="Srinivasan R."/>
        </authorList>
    </citation>
    <scope>NUCLEOTIDE SEQUENCE</scope>
    <source>
        <strain evidence="4">PL_HMW_Pooled</strain>
        <tissue evidence="4">Head</tissue>
    </source>
</reference>
<dbReference type="GO" id="GO:0008010">
    <property type="term" value="F:structural constituent of chitin-based larval cuticle"/>
    <property type="evidence" value="ECO:0007669"/>
    <property type="project" value="TreeGrafter"/>
</dbReference>
<dbReference type="EMBL" id="JAHWGI010001409">
    <property type="protein sequence ID" value="KAK3930043.1"/>
    <property type="molecule type" value="Genomic_DNA"/>
</dbReference>
<keyword evidence="3" id="KW-0732">Signal</keyword>
<feature type="signal peptide" evidence="3">
    <location>
        <begin position="1"/>
        <end position="20"/>
    </location>
</feature>
<dbReference type="AlphaFoldDB" id="A0AAE1HZ44"/>
<evidence type="ECO:0000313" key="5">
    <source>
        <dbReference type="Proteomes" id="UP001219518"/>
    </source>
</evidence>
<dbReference type="PRINTS" id="PR00947">
    <property type="entry name" value="CUTICLE"/>
</dbReference>
<evidence type="ECO:0000313" key="4">
    <source>
        <dbReference type="EMBL" id="KAK3930043.1"/>
    </source>
</evidence>
<dbReference type="InterPro" id="IPR031311">
    <property type="entry name" value="CHIT_BIND_RR_consensus"/>
</dbReference>
<dbReference type="Proteomes" id="UP001219518">
    <property type="component" value="Unassembled WGS sequence"/>
</dbReference>
<dbReference type="PANTHER" id="PTHR10380">
    <property type="entry name" value="CUTICLE PROTEIN"/>
    <property type="match status" value="1"/>
</dbReference>
<organism evidence="4 5">
    <name type="scientific">Frankliniella fusca</name>
    <dbReference type="NCBI Taxonomy" id="407009"/>
    <lineage>
        <taxon>Eukaryota</taxon>
        <taxon>Metazoa</taxon>
        <taxon>Ecdysozoa</taxon>
        <taxon>Arthropoda</taxon>
        <taxon>Hexapoda</taxon>
        <taxon>Insecta</taxon>
        <taxon>Pterygota</taxon>
        <taxon>Neoptera</taxon>
        <taxon>Paraneoptera</taxon>
        <taxon>Thysanoptera</taxon>
        <taxon>Terebrantia</taxon>
        <taxon>Thripoidea</taxon>
        <taxon>Thripidae</taxon>
        <taxon>Frankliniella</taxon>
    </lineage>
</organism>
<dbReference type="PANTHER" id="PTHR10380:SF173">
    <property type="entry name" value="CUTICULAR PROTEIN 47EF, ISOFORM C-RELATED"/>
    <property type="match status" value="1"/>
</dbReference>
<reference evidence="4" key="2">
    <citation type="journal article" date="2023" name="BMC Genomics">
        <title>Pest status, molecular evolution, and epigenetic factors derived from the genome assembly of Frankliniella fusca, a thysanopteran phytovirus vector.</title>
        <authorList>
            <person name="Catto M.A."/>
            <person name="Labadie P.E."/>
            <person name="Jacobson A.L."/>
            <person name="Kennedy G.G."/>
            <person name="Srinivasan R."/>
            <person name="Hunt B.G."/>
        </authorList>
    </citation>
    <scope>NUCLEOTIDE SEQUENCE</scope>
    <source>
        <strain evidence="4">PL_HMW_Pooled</strain>
    </source>
</reference>
<gene>
    <name evidence="4" type="ORF">KUF71_004614</name>
</gene>
<dbReference type="GO" id="GO:0062129">
    <property type="term" value="C:chitin-based extracellular matrix"/>
    <property type="evidence" value="ECO:0007669"/>
    <property type="project" value="TreeGrafter"/>
</dbReference>
<dbReference type="InterPro" id="IPR000618">
    <property type="entry name" value="Insect_cuticle"/>
</dbReference>
<evidence type="ECO:0000256" key="3">
    <source>
        <dbReference type="SAM" id="SignalP"/>
    </source>
</evidence>
<feature type="chain" id="PRO_5041930693" evidence="3">
    <location>
        <begin position="21"/>
        <end position="139"/>
    </location>
</feature>
<name>A0AAE1HZ44_9NEOP</name>
<keyword evidence="1 2" id="KW-0193">Cuticle</keyword>
<comment type="caution">
    <text evidence="4">The sequence shown here is derived from an EMBL/GenBank/DDBJ whole genome shotgun (WGS) entry which is preliminary data.</text>
</comment>
<evidence type="ECO:0000256" key="1">
    <source>
        <dbReference type="ARBA" id="ARBA00022460"/>
    </source>
</evidence>
<protein>
    <submittedName>
        <fullName evidence="4">Larval cuticle protein LCP-17</fullName>
    </submittedName>
</protein>
<accession>A0AAE1HZ44</accession>
<keyword evidence="5" id="KW-1185">Reference proteome</keyword>
<dbReference type="Pfam" id="PF00379">
    <property type="entry name" value="Chitin_bind_4"/>
    <property type="match status" value="1"/>
</dbReference>
<proteinExistence type="predicted"/>
<evidence type="ECO:0000256" key="2">
    <source>
        <dbReference type="PROSITE-ProRule" id="PRU00497"/>
    </source>
</evidence>
<sequence>MNKFVITVLGLCAAAALASGQQPSSTPEPIAIVKLNSDVNPDGSFTYEYETANGIKADARGALNNAGSENEALSVQGSFSFVGDDGVTYTVTYVADENGFQPQGAHLPTPPPVPEAILKSLEYNAAHPEEDEEPKKARR</sequence>